<sequence length="53" mass="6420">MYCIISTSFADEVGECYDQVAHEFHDWAEERLLRFNYFYFLTLEILDTFSVKI</sequence>
<organism evidence="1">
    <name type="scientific">viral metagenome</name>
    <dbReference type="NCBI Taxonomy" id="1070528"/>
    <lineage>
        <taxon>unclassified sequences</taxon>
        <taxon>metagenomes</taxon>
        <taxon>organismal metagenomes</taxon>
    </lineage>
</organism>
<name>A0A6H1ZMU2_9ZZZZ</name>
<dbReference type="EMBL" id="MT144103">
    <property type="protein sequence ID" value="QJA48792.1"/>
    <property type="molecule type" value="Genomic_DNA"/>
</dbReference>
<reference evidence="1" key="1">
    <citation type="submission" date="2020-03" db="EMBL/GenBank/DDBJ databases">
        <title>The deep terrestrial virosphere.</title>
        <authorList>
            <person name="Holmfeldt K."/>
            <person name="Nilsson E."/>
            <person name="Simone D."/>
            <person name="Lopez-Fernandez M."/>
            <person name="Wu X."/>
            <person name="de Brujin I."/>
            <person name="Lundin D."/>
            <person name="Andersson A."/>
            <person name="Bertilsson S."/>
            <person name="Dopson M."/>
        </authorList>
    </citation>
    <scope>NUCLEOTIDE SEQUENCE</scope>
    <source>
        <strain evidence="1">TM448A01161</strain>
    </source>
</reference>
<evidence type="ECO:0000313" key="1">
    <source>
        <dbReference type="EMBL" id="QJA48792.1"/>
    </source>
</evidence>
<gene>
    <name evidence="1" type="ORF">TM448A01161_0007</name>
</gene>
<accession>A0A6H1ZMU2</accession>
<protein>
    <submittedName>
        <fullName evidence="1">Uncharacterized protein</fullName>
    </submittedName>
</protein>
<dbReference type="AlphaFoldDB" id="A0A6H1ZMU2"/>
<proteinExistence type="predicted"/>